<dbReference type="Gene3D" id="6.10.280.40">
    <property type="match status" value="1"/>
</dbReference>
<dbReference type="CDD" id="cd00051">
    <property type="entry name" value="EFh"/>
    <property type="match status" value="1"/>
</dbReference>
<dbReference type="Pfam" id="PF13499">
    <property type="entry name" value="EF-hand_7"/>
    <property type="match status" value="1"/>
</dbReference>
<feature type="domain" description="EF-hand" evidence="10">
    <location>
        <begin position="517"/>
        <end position="552"/>
    </location>
</feature>
<dbReference type="InterPro" id="IPR058017">
    <property type="entry name" value="At3g28540-like_C"/>
</dbReference>
<evidence type="ECO:0000256" key="2">
    <source>
        <dbReference type="ARBA" id="ARBA00007448"/>
    </source>
</evidence>
<dbReference type="InterPro" id="IPR002048">
    <property type="entry name" value="EF_hand_dom"/>
</dbReference>
<evidence type="ECO:0000256" key="3">
    <source>
        <dbReference type="ARBA" id="ARBA00022801"/>
    </source>
</evidence>
<evidence type="ECO:0000256" key="8">
    <source>
        <dbReference type="SAM" id="MobiDB-lite"/>
    </source>
</evidence>
<dbReference type="InterPro" id="IPR025753">
    <property type="entry name" value="AAA_N_dom"/>
</dbReference>
<dbReference type="InterPro" id="IPR018247">
    <property type="entry name" value="EF_Hand_1_Ca_BS"/>
</dbReference>
<dbReference type="SMART" id="SM00382">
    <property type="entry name" value="AAA"/>
    <property type="match status" value="1"/>
</dbReference>
<dbReference type="InterPro" id="IPR050747">
    <property type="entry name" value="Mitochondrial_chaperone_BCS1"/>
</dbReference>
<reference evidence="11 12" key="1">
    <citation type="submission" date="2019-09" db="EMBL/GenBank/DDBJ databases">
        <title>A chromosome-level genome assembly of the Chinese tupelo Nyssa sinensis.</title>
        <authorList>
            <person name="Yang X."/>
            <person name="Kang M."/>
            <person name="Yang Y."/>
            <person name="Xiong H."/>
            <person name="Wang M."/>
            <person name="Zhang Z."/>
            <person name="Wang Z."/>
            <person name="Wu H."/>
            <person name="Ma T."/>
            <person name="Liu J."/>
            <person name="Xi Z."/>
        </authorList>
    </citation>
    <scope>NUCLEOTIDE SEQUENCE [LARGE SCALE GENOMIC DNA]</scope>
    <source>
        <strain evidence="11">J267</strain>
        <tissue evidence="11">Leaf</tissue>
    </source>
</reference>
<dbReference type="Proteomes" id="UP000325577">
    <property type="component" value="Linkage Group LG6"/>
</dbReference>
<dbReference type="SMART" id="SM00054">
    <property type="entry name" value="EFh"/>
    <property type="match status" value="2"/>
</dbReference>
<keyword evidence="9" id="KW-0732">Signal</keyword>
<feature type="region of interest" description="Disordered" evidence="8">
    <location>
        <begin position="461"/>
        <end position="485"/>
    </location>
</feature>
<dbReference type="CDD" id="cd19510">
    <property type="entry name" value="RecA-like_BCS1"/>
    <property type="match status" value="1"/>
</dbReference>
<keyword evidence="7" id="KW-0547">Nucleotide-binding</keyword>
<keyword evidence="3" id="KW-0378">Hydrolase</keyword>
<evidence type="ECO:0000256" key="4">
    <source>
        <dbReference type="ARBA" id="ARBA00022837"/>
    </source>
</evidence>
<dbReference type="Pfam" id="PF14363">
    <property type="entry name" value="AAA_assoc"/>
    <property type="match status" value="1"/>
</dbReference>
<evidence type="ECO:0000313" key="11">
    <source>
        <dbReference type="EMBL" id="KAA8520304.1"/>
    </source>
</evidence>
<name>A0A5J4ZQZ1_9ASTE</name>
<evidence type="ECO:0000256" key="7">
    <source>
        <dbReference type="RuleBase" id="RU003651"/>
    </source>
</evidence>
<keyword evidence="5" id="KW-0460">Magnesium</keyword>
<dbReference type="Gene3D" id="1.10.238.10">
    <property type="entry name" value="EF-hand"/>
    <property type="match status" value="1"/>
</dbReference>
<dbReference type="Pfam" id="PF00004">
    <property type="entry name" value="AAA"/>
    <property type="match status" value="1"/>
</dbReference>
<feature type="chain" id="PRO_5023942815" description="EF-hand domain-containing protein" evidence="9">
    <location>
        <begin position="23"/>
        <end position="646"/>
    </location>
</feature>
<gene>
    <name evidence="11" type="ORF">F0562_014560</name>
</gene>
<keyword evidence="7" id="KW-0067">ATP-binding</keyword>
<dbReference type="InterPro" id="IPR011992">
    <property type="entry name" value="EF-hand-dom_pair"/>
</dbReference>
<dbReference type="EMBL" id="CM018049">
    <property type="protein sequence ID" value="KAA8520304.1"/>
    <property type="molecule type" value="Genomic_DNA"/>
</dbReference>
<dbReference type="PANTHER" id="PTHR23070">
    <property type="entry name" value="BCS1 AAA-TYPE ATPASE"/>
    <property type="match status" value="1"/>
</dbReference>
<evidence type="ECO:0000256" key="5">
    <source>
        <dbReference type="ARBA" id="ARBA00022842"/>
    </source>
</evidence>
<dbReference type="InterPro" id="IPR003959">
    <property type="entry name" value="ATPase_AAA_core"/>
</dbReference>
<evidence type="ECO:0000259" key="10">
    <source>
        <dbReference type="PROSITE" id="PS50222"/>
    </source>
</evidence>
<dbReference type="InterPro" id="IPR003960">
    <property type="entry name" value="ATPase_AAA_CS"/>
</dbReference>
<dbReference type="GO" id="GO:0005524">
    <property type="term" value="F:ATP binding"/>
    <property type="evidence" value="ECO:0007669"/>
    <property type="project" value="UniProtKB-KW"/>
</dbReference>
<comment type="similarity">
    <text evidence="2">Belongs to the AAA ATPase family. BCS1 subfamily.</text>
</comment>
<comment type="catalytic activity">
    <reaction evidence="6">
        <text>ATP + H2O = ADP + phosphate + H(+)</text>
        <dbReference type="Rhea" id="RHEA:13065"/>
        <dbReference type="ChEBI" id="CHEBI:15377"/>
        <dbReference type="ChEBI" id="CHEBI:15378"/>
        <dbReference type="ChEBI" id="CHEBI:30616"/>
        <dbReference type="ChEBI" id="CHEBI:43474"/>
        <dbReference type="ChEBI" id="CHEBI:456216"/>
    </reaction>
</comment>
<dbReference type="SUPFAM" id="SSF52540">
    <property type="entry name" value="P-loop containing nucleoside triphosphate hydrolases"/>
    <property type="match status" value="1"/>
</dbReference>
<dbReference type="InterPro" id="IPR027417">
    <property type="entry name" value="P-loop_NTPase"/>
</dbReference>
<dbReference type="GO" id="GO:0005509">
    <property type="term" value="F:calcium ion binding"/>
    <property type="evidence" value="ECO:0007669"/>
    <property type="project" value="InterPro"/>
</dbReference>
<protein>
    <recommendedName>
        <fullName evidence="10">EF-hand domain-containing protein</fullName>
    </recommendedName>
</protein>
<evidence type="ECO:0000256" key="9">
    <source>
        <dbReference type="SAM" id="SignalP"/>
    </source>
</evidence>
<dbReference type="Pfam" id="PF25568">
    <property type="entry name" value="AAA_lid_At3g28540"/>
    <property type="match status" value="1"/>
</dbReference>
<dbReference type="GO" id="GO:0016887">
    <property type="term" value="F:ATP hydrolysis activity"/>
    <property type="evidence" value="ECO:0007669"/>
    <property type="project" value="InterPro"/>
</dbReference>
<dbReference type="PROSITE" id="PS50222">
    <property type="entry name" value="EF_HAND_2"/>
    <property type="match status" value="2"/>
</dbReference>
<comment type="cofactor">
    <cofactor evidence="1">
        <name>Mg(2+)</name>
        <dbReference type="ChEBI" id="CHEBI:18420"/>
    </cofactor>
</comment>
<organism evidence="11 12">
    <name type="scientific">Nyssa sinensis</name>
    <dbReference type="NCBI Taxonomy" id="561372"/>
    <lineage>
        <taxon>Eukaryota</taxon>
        <taxon>Viridiplantae</taxon>
        <taxon>Streptophyta</taxon>
        <taxon>Embryophyta</taxon>
        <taxon>Tracheophyta</taxon>
        <taxon>Spermatophyta</taxon>
        <taxon>Magnoliopsida</taxon>
        <taxon>eudicotyledons</taxon>
        <taxon>Gunneridae</taxon>
        <taxon>Pentapetalae</taxon>
        <taxon>asterids</taxon>
        <taxon>Cornales</taxon>
        <taxon>Nyssaceae</taxon>
        <taxon>Nyssa</taxon>
    </lineage>
</organism>
<evidence type="ECO:0000256" key="6">
    <source>
        <dbReference type="ARBA" id="ARBA00049360"/>
    </source>
</evidence>
<dbReference type="AlphaFoldDB" id="A0A5J4ZQZ1"/>
<feature type="domain" description="EF-hand" evidence="10">
    <location>
        <begin position="566"/>
        <end position="601"/>
    </location>
</feature>
<keyword evidence="4" id="KW-0106">Calcium</keyword>
<dbReference type="Gene3D" id="3.40.50.300">
    <property type="entry name" value="P-loop containing nucleotide triphosphate hydrolases"/>
    <property type="match status" value="1"/>
</dbReference>
<proteinExistence type="inferred from homology"/>
<evidence type="ECO:0000313" key="12">
    <source>
        <dbReference type="Proteomes" id="UP000325577"/>
    </source>
</evidence>
<dbReference type="InterPro" id="IPR003593">
    <property type="entry name" value="AAA+_ATPase"/>
</dbReference>
<feature type="signal peptide" evidence="9">
    <location>
        <begin position="1"/>
        <end position="22"/>
    </location>
</feature>
<evidence type="ECO:0000256" key="1">
    <source>
        <dbReference type="ARBA" id="ARBA00001946"/>
    </source>
</evidence>
<keyword evidence="12" id="KW-1185">Reference proteome</keyword>
<dbReference type="OrthoDB" id="10251412at2759"/>
<dbReference type="PROSITE" id="PS00674">
    <property type="entry name" value="AAA"/>
    <property type="match status" value="1"/>
</dbReference>
<sequence>MEILSQLWSFLGLLTVLQNILPSQLLSLLHSFYESLQDFFSPYSCFEIPEFNGYCGVDVNDLYRHVNLYLNSVNPSTTCRRLTLSRSKSSNRISFTVAPNQTVHDTFNGHSLSWTHHVDTVQDSIDEKRSFTLKLPKRHRLTLLSPYLEHLTSRAEEFERVSRERRLFTNNGHGSYESGWSSVPFRHPSTFETLALEPEMKKQIMEDLTAFADGKEFYHKIGRAWKRGYLLYGPPGSGKSSLIAAMANFLCYDVYDLELTKVSDNSELRALLIQTTNRSIIVIEDIDCSVNLTADRLSKMRKSSQHEKGRRVAEKGDGDDDGRVTLSGLLNFTDGLWSSCGEERVIVFTTNHRDIVDPALVRCGRMDVHVSLGTCGMHAFKALVMNYLGVDTHALFDVAESCILSGGALTPAQIGEILLRNRRNADVAIKEVISAMQARILSGDVEIPEAEYTVAKTPESMDRGLMESPENWETSPGRFGGKKKREGSNWERKYRGKMGVVVIDGSTVRDFVSDADLFQKSVDERFAELDLNHDGVLSRSEMRKAFELFRLIETDFGEDVSTPPEELTQLYDSIFEKFDCDKSGTIELEEFRSEIKKIMLAIADGLGSSPIQMALEDDDTSFLKKAADLEASKISSASSQLSVVNR</sequence>
<accession>A0A5J4ZQZ1</accession>
<dbReference type="PROSITE" id="PS00018">
    <property type="entry name" value="EF_HAND_1"/>
    <property type="match status" value="2"/>
</dbReference>
<dbReference type="GO" id="GO:0006950">
    <property type="term" value="P:response to stress"/>
    <property type="evidence" value="ECO:0007669"/>
    <property type="project" value="UniProtKB-ARBA"/>
</dbReference>
<dbReference type="SUPFAM" id="SSF47473">
    <property type="entry name" value="EF-hand"/>
    <property type="match status" value="1"/>
</dbReference>